<evidence type="ECO:0000313" key="2">
    <source>
        <dbReference type="Proteomes" id="UP000243507"/>
    </source>
</evidence>
<protein>
    <submittedName>
        <fullName evidence="1">Uncharacterized protein</fullName>
    </submittedName>
</protein>
<dbReference type="AlphaFoldDB" id="A0A2A4CQV5"/>
<comment type="caution">
    <text evidence="1">The sequence shown here is derived from an EMBL/GenBank/DDBJ whole genome shotgun (WGS) entry which is preliminary data.</text>
</comment>
<gene>
    <name evidence="1" type="ORF">CLN94_08535</name>
</gene>
<name>A0A2A4CQV5_9RHOB</name>
<keyword evidence="2" id="KW-1185">Reference proteome</keyword>
<dbReference type="Proteomes" id="UP000243507">
    <property type="component" value="Unassembled WGS sequence"/>
</dbReference>
<organism evidence="1 2">
    <name type="scientific">Pseudothioclava arenosa</name>
    <dbReference type="NCBI Taxonomy" id="1795308"/>
    <lineage>
        <taxon>Bacteria</taxon>
        <taxon>Pseudomonadati</taxon>
        <taxon>Pseudomonadota</taxon>
        <taxon>Alphaproteobacteria</taxon>
        <taxon>Rhodobacterales</taxon>
        <taxon>Paracoccaceae</taxon>
        <taxon>Pseudothioclava</taxon>
    </lineage>
</organism>
<evidence type="ECO:0000313" key="1">
    <source>
        <dbReference type="EMBL" id="PCD76632.1"/>
    </source>
</evidence>
<proteinExistence type="predicted"/>
<dbReference type="EMBL" id="NTJD01000005">
    <property type="protein sequence ID" value="PCD76632.1"/>
    <property type="molecule type" value="Genomic_DNA"/>
</dbReference>
<sequence length="303" mass="31502">MTAVAAIAAQAQIDDALTGQIDFRSLEFEACLDATTCTVNGVTLSATRQGPDGASSAATLYWDPIDGIGVKGGGQNDEIDFDEQLIVKLAKPSAITSVWISDLFLSEAAHYGAAAAGGSDSETAVVSLSRDGKAAAQLVLNGDASLPSRNFNTMVSRRFQDNGDLLQRVMVRSGKISIQSGSGYRSAALQPSAEGVDAAKKAAIFDGAQTYEVETDRLLALIDGVTLYAVGKVNADQVERVAATRDGLMKLRETGKVLRKTGNVSNGEISGDLPQAVSADTLVFSAPFGTSNDYSVAGLVVSK</sequence>
<reference evidence="1 2" key="1">
    <citation type="submission" date="2017-09" db="EMBL/GenBank/DDBJ databases">
        <title>A multilocus sequence analysis scheme for characterization of bacteria in the genus Thioclava.</title>
        <authorList>
            <person name="Liu Y."/>
            <person name="Shao Z."/>
        </authorList>
    </citation>
    <scope>NUCLEOTIDE SEQUENCE [LARGE SCALE GENOMIC DNA]</scope>
    <source>
        <strain evidence="1 2">CAU 1312</strain>
    </source>
</reference>
<accession>A0A2A4CQV5</accession>